<proteinExistence type="predicted"/>
<dbReference type="SUPFAM" id="SSF53474">
    <property type="entry name" value="alpha/beta-Hydrolases"/>
    <property type="match status" value="1"/>
</dbReference>
<keyword evidence="5" id="KW-1185">Reference proteome</keyword>
<keyword evidence="1" id="KW-0472">Membrane</keyword>
<feature type="transmembrane region" description="Helical" evidence="1">
    <location>
        <begin position="945"/>
        <end position="967"/>
    </location>
</feature>
<evidence type="ECO:0000259" key="3">
    <source>
        <dbReference type="Pfam" id="PF20163"/>
    </source>
</evidence>
<keyword evidence="1" id="KW-0812">Transmembrane</keyword>
<feature type="domain" description="Serine hydrolase" evidence="2">
    <location>
        <begin position="12"/>
        <end position="231"/>
    </location>
</feature>
<dbReference type="PANTHER" id="PTHR35395">
    <property type="entry name" value="DUF6536 DOMAIN-CONTAINING PROTEIN"/>
    <property type="match status" value="1"/>
</dbReference>
<feature type="transmembrane region" description="Helical" evidence="1">
    <location>
        <begin position="135"/>
        <end position="155"/>
    </location>
</feature>
<accession>A0A8H3MSB7</accession>
<name>A0A8H3MSB7_ASPTE</name>
<evidence type="ECO:0000313" key="5">
    <source>
        <dbReference type="Proteomes" id="UP000452235"/>
    </source>
</evidence>
<dbReference type="InterPro" id="IPR046623">
    <property type="entry name" value="DUF6536"/>
</dbReference>
<evidence type="ECO:0000313" key="4">
    <source>
        <dbReference type="EMBL" id="GFF17266.1"/>
    </source>
</evidence>
<feature type="transmembrane region" description="Helical" evidence="1">
    <location>
        <begin position="797"/>
        <end position="818"/>
    </location>
</feature>
<keyword evidence="1" id="KW-1133">Transmembrane helix</keyword>
<organism evidence="4 5">
    <name type="scientific">Aspergillus terreus</name>
    <dbReference type="NCBI Taxonomy" id="33178"/>
    <lineage>
        <taxon>Eukaryota</taxon>
        <taxon>Fungi</taxon>
        <taxon>Dikarya</taxon>
        <taxon>Ascomycota</taxon>
        <taxon>Pezizomycotina</taxon>
        <taxon>Eurotiomycetes</taxon>
        <taxon>Eurotiomycetidae</taxon>
        <taxon>Eurotiales</taxon>
        <taxon>Aspergillaceae</taxon>
        <taxon>Aspergillus</taxon>
        <taxon>Aspergillus subgen. Circumdati</taxon>
    </lineage>
</organism>
<protein>
    <recommendedName>
        <fullName evidence="6">Serine hydrolase FSH domain-containing protein</fullName>
    </recommendedName>
</protein>
<feature type="transmembrane region" description="Helical" evidence="1">
    <location>
        <begin position="987"/>
        <end position="1008"/>
    </location>
</feature>
<dbReference type="Pfam" id="PF03959">
    <property type="entry name" value="FSH1"/>
    <property type="match status" value="1"/>
</dbReference>
<feature type="transmembrane region" description="Helical" evidence="1">
    <location>
        <begin position="708"/>
        <end position="730"/>
    </location>
</feature>
<feature type="domain" description="DUF6536" evidence="3">
    <location>
        <begin position="312"/>
        <end position="460"/>
    </location>
</feature>
<evidence type="ECO:0000259" key="2">
    <source>
        <dbReference type="Pfam" id="PF03959"/>
    </source>
</evidence>
<dbReference type="InterPro" id="IPR005645">
    <property type="entry name" value="FSH-like_dom"/>
</dbReference>
<dbReference type="InterPro" id="IPR029058">
    <property type="entry name" value="AB_hydrolase_fold"/>
</dbReference>
<feature type="transmembrane region" description="Helical" evidence="1">
    <location>
        <begin position="312"/>
        <end position="339"/>
    </location>
</feature>
<gene>
    <name evidence="4" type="ORF">ATEIFO6365_0006061400</name>
</gene>
<dbReference type="Proteomes" id="UP000452235">
    <property type="component" value="Unassembled WGS sequence"/>
</dbReference>
<dbReference type="Pfam" id="PF20163">
    <property type="entry name" value="DUF6536"/>
    <property type="match status" value="1"/>
</dbReference>
<evidence type="ECO:0000256" key="1">
    <source>
        <dbReference type="SAM" id="Phobius"/>
    </source>
</evidence>
<comment type="caution">
    <text evidence="4">The sequence shown here is derived from an EMBL/GenBank/DDBJ whole genome shotgun (WGS) entry which is preliminary data.</text>
</comment>
<sequence length="1103" mass="121479">MAPIKPAPPTKRKAKILMLHGNCQSGDFFQIKTKEIRERFHEALSSSLSKGQNPSFPGGVEFVYPDAPFTIPDNRPVDDVENNHSFDSLIRGSYNDHNYSESHIWGYGDIHEVNFIGPESSIPFLRDVIRSDGPFIGVIGFSLGACLAIILTTLLERENNNQLTGLPKFHHPPLQFTVCFSGFRLSHPTYEAYYTHPIQTPILHIAGNYDTMIPPAETEDLLEICPNGKLVCFDDEMLGPDSDMSQPDASGRLKDLVSWLTGLWNSRPHRYGGNVLGRPSSAEGIIERKPVADRDRKRHSAKRKERLESIPGIKVCAIAASVAFLVNSVLAITAFSISYSRPGADGSLLVALYEGSCSVSKNWSTWLHLLINILGTVILSSGNYCAQFLAAPKRDDVDRSHVAEGNMGHPIDNYIPNALLVGLSVLECLMAANARDPSRYNSVILTSKSSNAYNIFIAPAHYDGNRPLTLSQNSSSCFESQMAETLGSFYSDLRNANFRVLTKEQCANTFSASYLPGYGQLVILSSNLTWEDQDTILSAGIGNAVDTYGALRSPAPYGWMCPDNFFSCSKTRLSSNLVDWKVAGAQWSKTIWSLTVPSTNGTFLDYVKNSLRRCPLDDVKDPLCIDLNTLFRFVWSGTPVTAEDIRSYLHNSDNWENITWAREVEFHEAENYCDKIGESPSALARRYTVDGCLGVQVEEHCQLLFSPLFSLIVLICTMIKLACILIVAFYDRVPRLLTIGDAIASFLAEPDRVTEGRCLASKADWKRRLGPWNGTSQHTLPRKLQRQTRRWWKGPSLIQWTMTLLSCTGCIICAGVLLNQGLSDSKLVDYSGTSVSALWNLGLGNLNASTMIFRINTTLLGNVLVANMPQILISISYFHYNTVLTAMLMAAEYDGYAVTGSCDKVTSEKRHFAPKKALRVSGKLQGAQRSTYFLSLPYRYSIPLMVSYAVLHWLVSQSIFYVKVLMYDAAQNRVPSADVDACGWSPMALILSIAVGSLMVLALIALGLRKFRSCIPLAGSCSAAISAACHPPRGDSSAPLEAIIWGEIVSSESGADGASSANTGTTVQVCRMSSDNGYQRGRFGHCSFTSWDVVRPSVGQAYI</sequence>
<dbReference type="EMBL" id="BLJY01000006">
    <property type="protein sequence ID" value="GFF17266.1"/>
    <property type="molecule type" value="Genomic_DNA"/>
</dbReference>
<dbReference type="AlphaFoldDB" id="A0A8H3MSB7"/>
<dbReference type="Gene3D" id="3.40.50.1820">
    <property type="entry name" value="alpha/beta hydrolase"/>
    <property type="match status" value="1"/>
</dbReference>
<reference evidence="4 5" key="1">
    <citation type="submission" date="2020-01" db="EMBL/GenBank/DDBJ databases">
        <title>Aspergillus terreus IFO 6365 whole genome shotgun sequence.</title>
        <authorList>
            <person name="Kanamasa S."/>
            <person name="Takahashi H."/>
        </authorList>
    </citation>
    <scope>NUCLEOTIDE SEQUENCE [LARGE SCALE GENOMIC DNA]</scope>
    <source>
        <strain evidence="4 5">IFO 6365</strain>
    </source>
</reference>
<dbReference type="PANTHER" id="PTHR35395:SF1">
    <property type="entry name" value="DUF6536 DOMAIN-CONTAINING PROTEIN"/>
    <property type="match status" value="1"/>
</dbReference>
<evidence type="ECO:0008006" key="6">
    <source>
        <dbReference type="Google" id="ProtNLM"/>
    </source>
</evidence>